<organism evidence="4 6">
    <name type="scientific">Phytophthora rubi</name>
    <dbReference type="NCBI Taxonomy" id="129364"/>
    <lineage>
        <taxon>Eukaryota</taxon>
        <taxon>Sar</taxon>
        <taxon>Stramenopiles</taxon>
        <taxon>Oomycota</taxon>
        <taxon>Peronosporomycetes</taxon>
        <taxon>Peronosporales</taxon>
        <taxon>Peronosporaceae</taxon>
        <taxon>Phytophthora</taxon>
    </lineage>
</organism>
<evidence type="ECO:0000313" key="5">
    <source>
        <dbReference type="Proteomes" id="UP000429607"/>
    </source>
</evidence>
<evidence type="ECO:0000256" key="1">
    <source>
        <dbReference type="SAM" id="SignalP"/>
    </source>
</evidence>
<sequence length="487" mass="53380">MLACTVRVQSWALLFIIAWCLQLCGLALGTTTSTVYFRQQSGGSIFAIDGRDGTQTEFEGSSEYARFVGMAIHRRNELIFWSDGRAVKSASAAGGSDVKVVIGALVRAVWVGTNFGQTRADLLALTVKGTRCVSIVSWSSERVECLVGLPLRYSQQQIPFVSQDDCSIQTTQGSMTGSMPSYNEMVASGTPAPIVERIDIDSSSVLPHALVIDDREGEDWLYWSNSADGTIYRSSLQSTAIEVLQRGYWSVRGLALSIPQDGTMDKLSLFFSLESKGTISKIELPPSNTVVTSPPLARVVLSGLRSPRGLVIDSAMQMLFFTEKTGRIFVVELDKTMTARQKANVLRDDASIVAPGVNIRRIVTRPSMTRLDGIAVDSKYLYWCETNTNIVAHALRRDFQRQVLVGGTANSLLSWPRSVVLGSEDGDVNEQKQSYYYSEYTGRISRGAAQAIIINALSAPSMQYLDSLVQQSTLQGSEDHAHFFALE</sequence>
<feature type="chain" id="PRO_5036167714" description="Strictosidine synthase conserved region domain-containing protein" evidence="1">
    <location>
        <begin position="30"/>
        <end position="487"/>
    </location>
</feature>
<protein>
    <recommendedName>
        <fullName evidence="8">Strictosidine synthase conserved region domain-containing protein</fullName>
    </recommendedName>
</protein>
<evidence type="ECO:0000313" key="6">
    <source>
        <dbReference type="Proteomes" id="UP000434957"/>
    </source>
</evidence>
<evidence type="ECO:0000313" key="2">
    <source>
        <dbReference type="EMBL" id="KAE9019160.1"/>
    </source>
</evidence>
<dbReference type="Proteomes" id="UP000429607">
    <property type="component" value="Unassembled WGS sequence"/>
</dbReference>
<gene>
    <name evidence="3" type="ORF">PR001_g12598</name>
    <name evidence="2" type="ORF">PR002_g12896</name>
    <name evidence="4" type="ORF">PR003_g13322</name>
</gene>
<evidence type="ECO:0000313" key="3">
    <source>
        <dbReference type="EMBL" id="KAE9024740.1"/>
    </source>
</evidence>
<keyword evidence="6" id="KW-1185">Reference proteome</keyword>
<dbReference type="AlphaFoldDB" id="A0A6A4FHQ3"/>
<proteinExistence type="predicted"/>
<dbReference type="EMBL" id="QXFV01000825">
    <property type="protein sequence ID" value="KAE9024740.1"/>
    <property type="molecule type" value="Genomic_DNA"/>
</dbReference>
<dbReference type="SUPFAM" id="SSF101898">
    <property type="entry name" value="NHL repeat"/>
    <property type="match status" value="1"/>
</dbReference>
<name>A0A6A4FHQ3_9STRA</name>
<dbReference type="Proteomes" id="UP000435112">
    <property type="component" value="Unassembled WGS sequence"/>
</dbReference>
<dbReference type="SMART" id="SM00135">
    <property type="entry name" value="LY"/>
    <property type="match status" value="3"/>
</dbReference>
<feature type="signal peptide" evidence="1">
    <location>
        <begin position="1"/>
        <end position="29"/>
    </location>
</feature>
<accession>A0A6A4FHQ3</accession>
<reference evidence="4 6" key="1">
    <citation type="submission" date="2018-08" db="EMBL/GenBank/DDBJ databases">
        <title>Genomic investigation of the strawberry pathogen Phytophthora fragariae indicates pathogenicity is determined by transcriptional variation in three key races.</title>
        <authorList>
            <person name="Adams T.M."/>
            <person name="Armitage A.D."/>
            <person name="Sobczyk M.K."/>
            <person name="Bates H.J."/>
            <person name="Dunwell J.M."/>
            <person name="Nellist C.F."/>
            <person name="Harrison R.J."/>
        </authorList>
    </citation>
    <scope>NUCLEOTIDE SEQUENCE [LARGE SCALE GENOMIC DNA]</scope>
    <source>
        <strain evidence="3 5">SCRP249</strain>
        <strain evidence="2 7">SCRP324</strain>
        <strain evidence="4 6">SCRP333</strain>
    </source>
</reference>
<evidence type="ECO:0008006" key="8">
    <source>
        <dbReference type="Google" id="ProtNLM"/>
    </source>
</evidence>
<evidence type="ECO:0000313" key="7">
    <source>
        <dbReference type="Proteomes" id="UP000435112"/>
    </source>
</evidence>
<dbReference type="Proteomes" id="UP000434957">
    <property type="component" value="Unassembled WGS sequence"/>
</dbReference>
<dbReference type="EMBL" id="QXFU01000830">
    <property type="protein sequence ID" value="KAE9019160.1"/>
    <property type="molecule type" value="Genomic_DNA"/>
</dbReference>
<evidence type="ECO:0000313" key="4">
    <source>
        <dbReference type="EMBL" id="KAE9334830.1"/>
    </source>
</evidence>
<comment type="caution">
    <text evidence="4">The sequence shown here is derived from an EMBL/GenBank/DDBJ whole genome shotgun (WGS) entry which is preliminary data.</text>
</comment>
<dbReference type="OrthoDB" id="72419at2759"/>
<dbReference type="Gene3D" id="2.120.10.30">
    <property type="entry name" value="TolB, C-terminal domain"/>
    <property type="match status" value="1"/>
</dbReference>
<keyword evidence="1" id="KW-0732">Signal</keyword>
<dbReference type="InterPro" id="IPR000033">
    <property type="entry name" value="LDLR_classB_rpt"/>
</dbReference>
<dbReference type="InterPro" id="IPR011042">
    <property type="entry name" value="6-blade_b-propeller_TolB-like"/>
</dbReference>
<dbReference type="EMBL" id="QXFT01000838">
    <property type="protein sequence ID" value="KAE9334830.1"/>
    <property type="molecule type" value="Genomic_DNA"/>
</dbReference>